<dbReference type="PANTHER" id="PTHR28259:SF1">
    <property type="entry name" value="FLUORIDE EXPORT PROTEIN 1-RELATED"/>
    <property type="match status" value="1"/>
</dbReference>
<evidence type="ECO:0000256" key="12">
    <source>
        <dbReference type="HAMAP-Rule" id="MF_00454"/>
    </source>
</evidence>
<comment type="caution">
    <text evidence="13">The sequence shown here is derived from an EMBL/GenBank/DDBJ whole genome shotgun (WGS) entry which is preliminary data.</text>
</comment>
<feature type="transmembrane region" description="Helical" evidence="12">
    <location>
        <begin position="65"/>
        <end position="89"/>
    </location>
</feature>
<name>A0ABT1C8D8_9HYPH</name>
<dbReference type="Pfam" id="PF02537">
    <property type="entry name" value="CRCB"/>
    <property type="match status" value="1"/>
</dbReference>
<comment type="function">
    <text evidence="12">Fluoride-specific ion channel. Important for reducing fluoride concentration in the cell, thus reducing its toxicity.</text>
</comment>
<feature type="binding site" evidence="12">
    <location>
        <position position="73"/>
    </location>
    <ligand>
        <name>Na(+)</name>
        <dbReference type="ChEBI" id="CHEBI:29101"/>
        <note>structural</note>
    </ligand>
</feature>
<keyword evidence="2 12" id="KW-1003">Cell membrane</keyword>
<dbReference type="InterPro" id="IPR003691">
    <property type="entry name" value="FluC"/>
</dbReference>
<dbReference type="RefSeq" id="WP_252819984.1">
    <property type="nucleotide sequence ID" value="NZ_JAMXQS010000006.1"/>
</dbReference>
<evidence type="ECO:0000313" key="14">
    <source>
        <dbReference type="Proteomes" id="UP001205906"/>
    </source>
</evidence>
<keyword evidence="5 12" id="KW-1133">Transmembrane helix</keyword>
<proteinExistence type="inferred from homology"/>
<keyword evidence="12" id="KW-0813">Transport</keyword>
<evidence type="ECO:0000256" key="6">
    <source>
        <dbReference type="ARBA" id="ARBA00023053"/>
    </source>
</evidence>
<comment type="activity regulation">
    <text evidence="12">Na(+) is not transported, but it plays an essential structural role and its presence is essential for fluoride channel function.</text>
</comment>
<evidence type="ECO:0000256" key="4">
    <source>
        <dbReference type="ARBA" id="ARBA00022692"/>
    </source>
</evidence>
<reference evidence="13 14" key="1">
    <citation type="submission" date="2022-06" db="EMBL/GenBank/DDBJ databases">
        <title>Mesorhizobium sp. strain RP14 Genome sequencing and assembly.</title>
        <authorList>
            <person name="Kim I."/>
        </authorList>
    </citation>
    <scope>NUCLEOTIDE SEQUENCE [LARGE SCALE GENOMIC DNA]</scope>
    <source>
        <strain evidence="14">RP14(2022)</strain>
    </source>
</reference>
<sequence length="123" mass="12874">MQGVLLVALGGALGSTARHLVNMASMRLNAMPWHTMAINIVGSFLIGIATGWLARRAGTSDDVRLFLVTGILGGFTTFSAFSLDIALLWERQATVQAVSYVLLSVLGSILAVFLGLALARAAG</sequence>
<evidence type="ECO:0000313" key="13">
    <source>
        <dbReference type="EMBL" id="MCO6050938.1"/>
    </source>
</evidence>
<organism evidence="13 14">
    <name type="scientific">Mesorhizobium liriopis</name>
    <dbReference type="NCBI Taxonomy" id="2953882"/>
    <lineage>
        <taxon>Bacteria</taxon>
        <taxon>Pseudomonadati</taxon>
        <taxon>Pseudomonadota</taxon>
        <taxon>Alphaproteobacteria</taxon>
        <taxon>Hyphomicrobiales</taxon>
        <taxon>Phyllobacteriaceae</taxon>
        <taxon>Mesorhizobium</taxon>
    </lineage>
</organism>
<dbReference type="EMBL" id="JAMXQS010000006">
    <property type="protein sequence ID" value="MCO6050938.1"/>
    <property type="molecule type" value="Genomic_DNA"/>
</dbReference>
<evidence type="ECO:0000256" key="3">
    <source>
        <dbReference type="ARBA" id="ARBA00022519"/>
    </source>
</evidence>
<evidence type="ECO:0000256" key="11">
    <source>
        <dbReference type="ARBA" id="ARBA00035585"/>
    </source>
</evidence>
<feature type="binding site" evidence="12">
    <location>
        <position position="76"/>
    </location>
    <ligand>
        <name>Na(+)</name>
        <dbReference type="ChEBI" id="CHEBI:29101"/>
        <note>structural</note>
    </ligand>
</feature>
<keyword evidence="6 12" id="KW-0915">Sodium</keyword>
<evidence type="ECO:0000256" key="7">
    <source>
        <dbReference type="ARBA" id="ARBA00023065"/>
    </source>
</evidence>
<dbReference type="NCBIfam" id="NF010794">
    <property type="entry name" value="PRK14198.1"/>
    <property type="match status" value="1"/>
</dbReference>
<evidence type="ECO:0000256" key="9">
    <source>
        <dbReference type="ARBA" id="ARBA00023303"/>
    </source>
</evidence>
<comment type="catalytic activity">
    <reaction evidence="11">
        <text>fluoride(in) = fluoride(out)</text>
        <dbReference type="Rhea" id="RHEA:76159"/>
        <dbReference type="ChEBI" id="CHEBI:17051"/>
    </reaction>
    <physiologicalReaction direction="left-to-right" evidence="11">
        <dbReference type="Rhea" id="RHEA:76160"/>
    </physiologicalReaction>
</comment>
<dbReference type="HAMAP" id="MF_00454">
    <property type="entry name" value="FluC"/>
    <property type="match status" value="1"/>
</dbReference>
<comment type="subcellular location">
    <subcellularLocation>
        <location evidence="1 12">Cell membrane</location>
        <topology evidence="1 12">Multi-pass membrane protein</topology>
    </subcellularLocation>
</comment>
<accession>A0ABT1C8D8</accession>
<feature type="transmembrane region" description="Helical" evidence="12">
    <location>
        <begin position="95"/>
        <end position="119"/>
    </location>
</feature>
<keyword evidence="4 12" id="KW-0812">Transmembrane</keyword>
<evidence type="ECO:0000256" key="10">
    <source>
        <dbReference type="ARBA" id="ARBA00035120"/>
    </source>
</evidence>
<comment type="similarity">
    <text evidence="10 12">Belongs to the fluoride channel Fluc/FEX (TC 1.A.43) family.</text>
</comment>
<keyword evidence="12" id="KW-0479">Metal-binding</keyword>
<keyword evidence="14" id="KW-1185">Reference proteome</keyword>
<keyword evidence="3" id="KW-0997">Cell inner membrane</keyword>
<keyword evidence="9 12" id="KW-0407">Ion channel</keyword>
<evidence type="ECO:0000256" key="5">
    <source>
        <dbReference type="ARBA" id="ARBA00022989"/>
    </source>
</evidence>
<dbReference type="NCBIfam" id="NF010791">
    <property type="entry name" value="PRK14195.1"/>
    <property type="match status" value="1"/>
</dbReference>
<feature type="transmembrane region" description="Helical" evidence="12">
    <location>
        <begin position="33"/>
        <end position="53"/>
    </location>
</feature>
<keyword evidence="8 12" id="KW-0472">Membrane</keyword>
<keyword evidence="7 12" id="KW-0406">Ion transport</keyword>
<dbReference type="Proteomes" id="UP001205906">
    <property type="component" value="Unassembled WGS sequence"/>
</dbReference>
<evidence type="ECO:0000256" key="1">
    <source>
        <dbReference type="ARBA" id="ARBA00004651"/>
    </source>
</evidence>
<dbReference type="NCBIfam" id="TIGR00494">
    <property type="entry name" value="crcB"/>
    <property type="match status" value="1"/>
</dbReference>
<evidence type="ECO:0000256" key="2">
    <source>
        <dbReference type="ARBA" id="ARBA00022475"/>
    </source>
</evidence>
<dbReference type="PANTHER" id="PTHR28259">
    <property type="entry name" value="FLUORIDE EXPORT PROTEIN 1-RELATED"/>
    <property type="match status" value="1"/>
</dbReference>
<gene>
    <name evidence="12 13" type="primary">crcB</name>
    <name evidence="12" type="synonym">fluC</name>
    <name evidence="13" type="ORF">NGM99_14230</name>
</gene>
<evidence type="ECO:0000256" key="8">
    <source>
        <dbReference type="ARBA" id="ARBA00023136"/>
    </source>
</evidence>
<protein>
    <recommendedName>
        <fullName evidence="12">Fluoride-specific ion channel FluC</fullName>
    </recommendedName>
</protein>